<evidence type="ECO:0000313" key="2">
    <source>
        <dbReference type="Proteomes" id="UP000821865"/>
    </source>
</evidence>
<sequence length="158" mass="17361">MLYSSSRSHTPSSDSTNRSSETAYFLRLRPPSRVYPVSMTSCVLPVSPRRASSSTARYLHASHLDAYLTPYRVSSTLSSAVILLNVALRARMIAARHNPRIAPSGTEHWPALGNGGVETGDRARIVLQRVVFGVNRFYRAISRPAAAAGHDVLERMSH</sequence>
<proteinExistence type="predicted"/>
<reference evidence="1" key="1">
    <citation type="submission" date="2020-05" db="EMBL/GenBank/DDBJ databases">
        <title>Large-scale comparative analyses of tick genomes elucidate their genetic diversity and vector capacities.</title>
        <authorList>
            <person name="Jia N."/>
            <person name="Wang J."/>
            <person name="Shi W."/>
            <person name="Du L."/>
            <person name="Sun Y."/>
            <person name="Zhan W."/>
            <person name="Jiang J."/>
            <person name="Wang Q."/>
            <person name="Zhang B."/>
            <person name="Ji P."/>
            <person name="Sakyi L.B."/>
            <person name="Cui X."/>
            <person name="Yuan T."/>
            <person name="Jiang B."/>
            <person name="Yang W."/>
            <person name="Lam T.T.-Y."/>
            <person name="Chang Q."/>
            <person name="Ding S."/>
            <person name="Wang X."/>
            <person name="Zhu J."/>
            <person name="Ruan X."/>
            <person name="Zhao L."/>
            <person name="Wei J."/>
            <person name="Que T."/>
            <person name="Du C."/>
            <person name="Cheng J."/>
            <person name="Dai P."/>
            <person name="Han X."/>
            <person name="Huang E."/>
            <person name="Gao Y."/>
            <person name="Liu J."/>
            <person name="Shao H."/>
            <person name="Ye R."/>
            <person name="Li L."/>
            <person name="Wei W."/>
            <person name="Wang X."/>
            <person name="Wang C."/>
            <person name="Yang T."/>
            <person name="Huo Q."/>
            <person name="Li W."/>
            <person name="Guo W."/>
            <person name="Chen H."/>
            <person name="Zhou L."/>
            <person name="Ni X."/>
            <person name="Tian J."/>
            <person name="Zhou Y."/>
            <person name="Sheng Y."/>
            <person name="Liu T."/>
            <person name="Pan Y."/>
            <person name="Xia L."/>
            <person name="Li J."/>
            <person name="Zhao F."/>
            <person name="Cao W."/>
        </authorList>
    </citation>
    <scope>NUCLEOTIDE SEQUENCE</scope>
    <source>
        <strain evidence="1">Dsil-2018</strain>
    </source>
</reference>
<accession>A0ACB8DI11</accession>
<protein>
    <submittedName>
        <fullName evidence="1">Uncharacterized protein</fullName>
    </submittedName>
</protein>
<gene>
    <name evidence="1" type="ORF">HPB49_004842</name>
</gene>
<comment type="caution">
    <text evidence="1">The sequence shown here is derived from an EMBL/GenBank/DDBJ whole genome shotgun (WGS) entry which is preliminary data.</text>
</comment>
<dbReference type="Proteomes" id="UP000821865">
    <property type="component" value="Chromosome 11"/>
</dbReference>
<organism evidence="1 2">
    <name type="scientific">Dermacentor silvarum</name>
    <name type="common">Tick</name>
    <dbReference type="NCBI Taxonomy" id="543639"/>
    <lineage>
        <taxon>Eukaryota</taxon>
        <taxon>Metazoa</taxon>
        <taxon>Ecdysozoa</taxon>
        <taxon>Arthropoda</taxon>
        <taxon>Chelicerata</taxon>
        <taxon>Arachnida</taxon>
        <taxon>Acari</taxon>
        <taxon>Parasitiformes</taxon>
        <taxon>Ixodida</taxon>
        <taxon>Ixodoidea</taxon>
        <taxon>Ixodidae</taxon>
        <taxon>Rhipicephalinae</taxon>
        <taxon>Dermacentor</taxon>
    </lineage>
</organism>
<dbReference type="EMBL" id="CM023480">
    <property type="protein sequence ID" value="KAH7970370.1"/>
    <property type="molecule type" value="Genomic_DNA"/>
</dbReference>
<name>A0ACB8DI11_DERSI</name>
<evidence type="ECO:0000313" key="1">
    <source>
        <dbReference type="EMBL" id="KAH7970370.1"/>
    </source>
</evidence>
<keyword evidence="2" id="KW-1185">Reference proteome</keyword>